<name>A0ABQ9DIH0_9PASS</name>
<feature type="region of interest" description="Disordered" evidence="1">
    <location>
        <begin position="123"/>
        <end position="166"/>
    </location>
</feature>
<reference evidence="2" key="1">
    <citation type="submission" date="2019-10" db="EMBL/GenBank/DDBJ databases">
        <authorList>
            <person name="Soares A.E.R."/>
            <person name="Aleixo A."/>
            <person name="Schneider P."/>
            <person name="Miyaki C.Y."/>
            <person name="Schneider M.P."/>
            <person name="Mello C."/>
            <person name="Vasconcelos A.T.R."/>
        </authorList>
    </citation>
    <scope>NUCLEOTIDE SEQUENCE</scope>
    <source>
        <tissue evidence="2">Muscle</tissue>
    </source>
</reference>
<keyword evidence="3" id="KW-1185">Reference proteome</keyword>
<evidence type="ECO:0000313" key="2">
    <source>
        <dbReference type="EMBL" id="KAJ7419774.1"/>
    </source>
</evidence>
<dbReference type="Proteomes" id="UP001145742">
    <property type="component" value="Unassembled WGS sequence"/>
</dbReference>
<feature type="region of interest" description="Disordered" evidence="1">
    <location>
        <begin position="1"/>
        <end position="44"/>
    </location>
</feature>
<dbReference type="EMBL" id="WHWB01033455">
    <property type="protein sequence ID" value="KAJ7419774.1"/>
    <property type="molecule type" value="Genomic_DNA"/>
</dbReference>
<evidence type="ECO:0000256" key="1">
    <source>
        <dbReference type="SAM" id="MobiDB-lite"/>
    </source>
</evidence>
<proteinExistence type="predicted"/>
<gene>
    <name evidence="2" type="ORF">WISP_52146</name>
</gene>
<comment type="caution">
    <text evidence="2">The sequence shown here is derived from an EMBL/GenBank/DDBJ whole genome shotgun (WGS) entry which is preliminary data.</text>
</comment>
<sequence length="166" mass="18644">MPRQTSHSHQEIPPQRNGISREPLSSSASKLVPSAKGKPGGAEHVVPTLECIRMLLMEGQDSQRDSAMPQNQGTSHFHKIHNLPLNGQLTPENHYPDDENMFQLPVEKTEFWTDFQQNIDATSLKKRRHREKEKCSFSTGRRSRSEVKSNPQTPPARDGLGANKVG</sequence>
<organism evidence="2 3">
    <name type="scientific">Willisornis vidua</name>
    <name type="common">Xingu scale-backed antbird</name>
    <dbReference type="NCBI Taxonomy" id="1566151"/>
    <lineage>
        <taxon>Eukaryota</taxon>
        <taxon>Metazoa</taxon>
        <taxon>Chordata</taxon>
        <taxon>Craniata</taxon>
        <taxon>Vertebrata</taxon>
        <taxon>Euteleostomi</taxon>
        <taxon>Archelosauria</taxon>
        <taxon>Archosauria</taxon>
        <taxon>Dinosauria</taxon>
        <taxon>Saurischia</taxon>
        <taxon>Theropoda</taxon>
        <taxon>Coelurosauria</taxon>
        <taxon>Aves</taxon>
        <taxon>Neognathae</taxon>
        <taxon>Neoaves</taxon>
        <taxon>Telluraves</taxon>
        <taxon>Australaves</taxon>
        <taxon>Passeriformes</taxon>
        <taxon>Thamnophilidae</taxon>
        <taxon>Willisornis</taxon>
    </lineage>
</organism>
<protein>
    <submittedName>
        <fullName evidence="2">Uncharacterized protein</fullName>
    </submittedName>
</protein>
<evidence type="ECO:0000313" key="3">
    <source>
        <dbReference type="Proteomes" id="UP001145742"/>
    </source>
</evidence>
<accession>A0ABQ9DIH0</accession>